<dbReference type="PANTHER" id="PTHR23221:SF7">
    <property type="entry name" value="PHOSPHATIDYLINOSITOL-GLYCAN-SPECIFIC PHOSPHOLIPASE D"/>
    <property type="match status" value="1"/>
</dbReference>
<evidence type="ECO:0000256" key="2">
    <source>
        <dbReference type="ARBA" id="ARBA00022737"/>
    </source>
</evidence>
<protein>
    <submittedName>
        <fullName evidence="7">VCBS repeat-containing protein</fullName>
    </submittedName>
</protein>
<dbReference type="PANTHER" id="PTHR23221">
    <property type="entry name" value="GLYCOSYLPHOSPHATIDYLINOSITOL PHOSPHOLIPASE D"/>
    <property type="match status" value="1"/>
</dbReference>
<feature type="signal peptide" evidence="6">
    <location>
        <begin position="1"/>
        <end position="39"/>
    </location>
</feature>
<dbReference type="AlphaFoldDB" id="A0A6H9USU5"/>
<dbReference type="Pfam" id="PF01839">
    <property type="entry name" value="FG-GAP"/>
    <property type="match status" value="4"/>
</dbReference>
<feature type="region of interest" description="Disordered" evidence="5">
    <location>
        <begin position="344"/>
        <end position="378"/>
    </location>
</feature>
<keyword evidence="8" id="KW-1185">Reference proteome</keyword>
<dbReference type="GO" id="GO:0007155">
    <property type="term" value="P:cell adhesion"/>
    <property type="evidence" value="ECO:0007669"/>
    <property type="project" value="InterPro"/>
</dbReference>
<dbReference type="InterPro" id="IPR013517">
    <property type="entry name" value="FG-GAP"/>
</dbReference>
<dbReference type="GO" id="GO:0008305">
    <property type="term" value="C:integrin complex"/>
    <property type="evidence" value="ECO:0007669"/>
    <property type="project" value="InterPro"/>
</dbReference>
<keyword evidence="1 6" id="KW-0732">Signal</keyword>
<dbReference type="Proteomes" id="UP000442707">
    <property type="component" value="Unassembled WGS sequence"/>
</dbReference>
<reference evidence="7 8" key="1">
    <citation type="submission" date="2019-09" db="EMBL/GenBank/DDBJ databases">
        <title>Screening of Novel Bioactive Compounds from Soil-Associated.</title>
        <authorList>
            <person name="Zhao S."/>
        </authorList>
    </citation>
    <scope>NUCLEOTIDE SEQUENCE [LARGE SCALE GENOMIC DNA]</scope>
    <source>
        <strain evidence="7 8">HIT-DPA4</strain>
    </source>
</reference>
<dbReference type="InterPro" id="IPR028994">
    <property type="entry name" value="Integrin_alpha_N"/>
</dbReference>
<feature type="chain" id="PRO_5038665852" evidence="6">
    <location>
        <begin position="40"/>
        <end position="512"/>
    </location>
</feature>
<evidence type="ECO:0000256" key="6">
    <source>
        <dbReference type="SAM" id="SignalP"/>
    </source>
</evidence>
<dbReference type="InterPro" id="IPR013519">
    <property type="entry name" value="Int_alpha_beta-p"/>
</dbReference>
<dbReference type="SMART" id="SM00191">
    <property type="entry name" value="Int_alpha"/>
    <property type="match status" value="5"/>
</dbReference>
<dbReference type="PROSITE" id="PS51470">
    <property type="entry name" value="FG_GAP"/>
    <property type="match status" value="3"/>
</dbReference>
<sequence>MARHFSGLHPFEQEVRVPKRALRTTVAVAVAMTATSALAATAVQAAPMSPVANAAPDKVDFNGDGITDVAVAAPGATVSGEGQAGYVAVAYGSAAGVKTLYKKVFHQNSTGIPGSAEQDDRFGSTVASGDVDGDGYTDLVVGSQGESVGSLHGAGSLTVLWGGANGLSGGTVIKGTANYQHIGAAAAVDDFNGDGHLDMATGTTVSYGPMSRTGGWTRTDEMTVEVGGSAEELWGRPEFATGDVNGDGISDLVALISHGSEELPYHGPRLVQYLQGTSAGLSEARTLKDPSGKTLDGGRSVAVGDIDRDGYADIVLGRTSEYDMRGTEDVNDVGGGIEVVAGTATGPDTTSPRTLIHQDTPGVPGSAEEMDGFGDSVSLGDANGDGYLDLAIGAGREDVGSAKDAGSVTVLKGSAGGLTVTGARSFTQNTGGVPGSAETGDAFGRAVKLADVSGDGKTELFAGAPYENGAAGGVWAFPSTASGVTATGAYSFGAGTLGQIAANAVLGWSFND</sequence>
<keyword evidence="4" id="KW-0325">Glycoprotein</keyword>
<dbReference type="PRINTS" id="PR01185">
    <property type="entry name" value="INTEGRINA"/>
</dbReference>
<evidence type="ECO:0000256" key="4">
    <source>
        <dbReference type="ARBA" id="ARBA00023180"/>
    </source>
</evidence>
<comment type="caution">
    <text evidence="7">The sequence shown here is derived from an EMBL/GenBank/DDBJ whole genome shotgun (WGS) entry which is preliminary data.</text>
</comment>
<dbReference type="SUPFAM" id="SSF69318">
    <property type="entry name" value="Integrin alpha N-terminal domain"/>
    <property type="match status" value="1"/>
</dbReference>
<keyword evidence="2" id="KW-0677">Repeat</keyword>
<keyword evidence="3" id="KW-0378">Hydrolase</keyword>
<evidence type="ECO:0000313" key="7">
    <source>
        <dbReference type="EMBL" id="KAB1142512.1"/>
    </source>
</evidence>
<evidence type="ECO:0000313" key="8">
    <source>
        <dbReference type="Proteomes" id="UP000442707"/>
    </source>
</evidence>
<name>A0A6H9USU5_9ACTN</name>
<dbReference type="Pfam" id="PF13517">
    <property type="entry name" value="FG-GAP_3"/>
    <property type="match status" value="1"/>
</dbReference>
<dbReference type="Gene3D" id="2.130.10.130">
    <property type="entry name" value="Integrin alpha, N-terminal"/>
    <property type="match status" value="4"/>
</dbReference>
<evidence type="ECO:0000256" key="1">
    <source>
        <dbReference type="ARBA" id="ARBA00022729"/>
    </source>
</evidence>
<proteinExistence type="predicted"/>
<evidence type="ECO:0000256" key="3">
    <source>
        <dbReference type="ARBA" id="ARBA00022801"/>
    </source>
</evidence>
<dbReference type="InterPro" id="IPR000413">
    <property type="entry name" value="Integrin_alpha"/>
</dbReference>
<gene>
    <name evidence="7" type="ORF">F7R91_28805</name>
</gene>
<dbReference type="EMBL" id="VZRB01000024">
    <property type="protein sequence ID" value="KAB1142512.1"/>
    <property type="molecule type" value="Genomic_DNA"/>
</dbReference>
<evidence type="ECO:0000256" key="5">
    <source>
        <dbReference type="SAM" id="MobiDB-lite"/>
    </source>
</evidence>
<organism evidence="7 8">
    <name type="scientific">Streptomyces luteolifulvus</name>
    <dbReference type="NCBI Taxonomy" id="2615112"/>
    <lineage>
        <taxon>Bacteria</taxon>
        <taxon>Bacillati</taxon>
        <taxon>Actinomycetota</taxon>
        <taxon>Actinomycetes</taxon>
        <taxon>Kitasatosporales</taxon>
        <taxon>Streptomycetaceae</taxon>
        <taxon>Streptomyces</taxon>
    </lineage>
</organism>
<accession>A0A6H9USU5</accession>
<dbReference type="GO" id="GO:0016787">
    <property type="term" value="F:hydrolase activity"/>
    <property type="evidence" value="ECO:0007669"/>
    <property type="project" value="UniProtKB-KW"/>
</dbReference>